<dbReference type="InterPro" id="IPR032416">
    <property type="entry name" value="Peptidase_M24_C"/>
</dbReference>
<dbReference type="GO" id="GO:0070006">
    <property type="term" value="F:metalloaminopeptidase activity"/>
    <property type="evidence" value="ECO:0007669"/>
    <property type="project" value="InterPro"/>
</dbReference>
<keyword evidence="5" id="KW-0464">Manganese</keyword>
<dbReference type="Gene3D" id="3.90.230.10">
    <property type="entry name" value="Creatinase/methionine aminopeptidase superfamily"/>
    <property type="match status" value="1"/>
</dbReference>
<accession>A0AAV0NPF7</accession>
<dbReference type="GO" id="GO:0005737">
    <property type="term" value="C:cytoplasm"/>
    <property type="evidence" value="ECO:0007669"/>
    <property type="project" value="UniProtKB-ARBA"/>
</dbReference>
<organism evidence="10 11">
    <name type="scientific">Linum tenue</name>
    <dbReference type="NCBI Taxonomy" id="586396"/>
    <lineage>
        <taxon>Eukaryota</taxon>
        <taxon>Viridiplantae</taxon>
        <taxon>Streptophyta</taxon>
        <taxon>Embryophyta</taxon>
        <taxon>Tracheophyta</taxon>
        <taxon>Spermatophyta</taxon>
        <taxon>Magnoliopsida</taxon>
        <taxon>eudicotyledons</taxon>
        <taxon>Gunneridae</taxon>
        <taxon>Pentapetalae</taxon>
        <taxon>rosids</taxon>
        <taxon>fabids</taxon>
        <taxon>Malpighiales</taxon>
        <taxon>Linaceae</taxon>
        <taxon>Linum</taxon>
    </lineage>
</organism>
<comment type="cofactor">
    <cofactor evidence="1">
        <name>Mn(2+)</name>
        <dbReference type="ChEBI" id="CHEBI:29035"/>
    </cofactor>
</comment>
<dbReference type="Pfam" id="PF16189">
    <property type="entry name" value="Creatinase_N_2"/>
    <property type="match status" value="1"/>
</dbReference>
<comment type="caution">
    <text evidence="10">The sequence shown here is derived from an EMBL/GenBank/DDBJ whole genome shotgun (WGS) entry which is preliminary data.</text>
</comment>
<dbReference type="InterPro" id="IPR029149">
    <property type="entry name" value="Creatin/AminoP/Spt16_N"/>
</dbReference>
<dbReference type="InterPro" id="IPR033740">
    <property type="entry name" value="Pept_M24B"/>
</dbReference>
<dbReference type="Pfam" id="PF16188">
    <property type="entry name" value="Peptidase_M24_C"/>
    <property type="match status" value="1"/>
</dbReference>
<dbReference type="Gene3D" id="3.40.350.10">
    <property type="entry name" value="Creatinase/prolidase N-terminal domain"/>
    <property type="match status" value="2"/>
</dbReference>
<dbReference type="Pfam" id="PF01321">
    <property type="entry name" value="Creatinase_N"/>
    <property type="match status" value="1"/>
</dbReference>
<feature type="domain" description="Creatinase N-terminal" evidence="8">
    <location>
        <begin position="94"/>
        <end position="210"/>
    </location>
</feature>
<protein>
    <recommendedName>
        <fullName evidence="12">Xaa-Pro aminopeptidase P</fullName>
    </recommendedName>
</protein>
<dbReference type="Pfam" id="PF00557">
    <property type="entry name" value="Peptidase_M24"/>
    <property type="match status" value="1"/>
</dbReference>
<dbReference type="SUPFAM" id="SSF53092">
    <property type="entry name" value="Creatinase/prolidase N-terminal domain"/>
    <property type="match status" value="1"/>
</dbReference>
<dbReference type="AlphaFoldDB" id="A0AAV0NPF7"/>
<dbReference type="PANTHER" id="PTHR43763:SF6">
    <property type="entry name" value="XAA-PRO AMINOPEPTIDASE 1"/>
    <property type="match status" value="1"/>
</dbReference>
<feature type="region of interest" description="Disordered" evidence="6">
    <location>
        <begin position="67"/>
        <end position="89"/>
    </location>
</feature>
<evidence type="ECO:0000259" key="7">
    <source>
        <dbReference type="Pfam" id="PF00557"/>
    </source>
</evidence>
<evidence type="ECO:0000256" key="3">
    <source>
        <dbReference type="ARBA" id="ARBA00022723"/>
    </source>
</evidence>
<dbReference type="FunFam" id="3.40.350.10:FF:000014">
    <property type="entry name" value="Aminopeptidase P2"/>
    <property type="match status" value="1"/>
</dbReference>
<dbReference type="InterPro" id="IPR036005">
    <property type="entry name" value="Creatinase/aminopeptidase-like"/>
</dbReference>
<feature type="domain" description="Peptidase M24 C-terminal" evidence="9">
    <location>
        <begin position="675"/>
        <end position="734"/>
    </location>
</feature>
<evidence type="ECO:0000256" key="2">
    <source>
        <dbReference type="ARBA" id="ARBA00008766"/>
    </source>
</evidence>
<dbReference type="EMBL" id="CAMGYJ010000008">
    <property type="protein sequence ID" value="CAI0460088.1"/>
    <property type="molecule type" value="Genomic_DNA"/>
</dbReference>
<comment type="similarity">
    <text evidence="2">Belongs to the peptidase M24B family.</text>
</comment>
<gene>
    <name evidence="10" type="ORF">LITE_LOCUS34322</name>
</gene>
<evidence type="ECO:0000256" key="5">
    <source>
        <dbReference type="ARBA" id="ARBA00023211"/>
    </source>
</evidence>
<proteinExistence type="inferred from homology"/>
<keyword evidence="11" id="KW-1185">Reference proteome</keyword>
<evidence type="ECO:0000256" key="6">
    <source>
        <dbReference type="SAM" id="MobiDB-lite"/>
    </source>
</evidence>
<evidence type="ECO:0000313" key="10">
    <source>
        <dbReference type="EMBL" id="CAI0460088.1"/>
    </source>
</evidence>
<dbReference type="CDD" id="cd01085">
    <property type="entry name" value="APP"/>
    <property type="match status" value="1"/>
</dbReference>
<feature type="domain" description="Peptidase M24" evidence="7">
    <location>
        <begin position="446"/>
        <end position="663"/>
    </location>
</feature>
<evidence type="ECO:0000259" key="8">
    <source>
        <dbReference type="Pfam" id="PF01321"/>
    </source>
</evidence>
<dbReference type="GO" id="GO:0046872">
    <property type="term" value="F:metal ion binding"/>
    <property type="evidence" value="ECO:0007669"/>
    <property type="project" value="UniProtKB-KW"/>
</dbReference>
<dbReference type="PANTHER" id="PTHR43763">
    <property type="entry name" value="XAA-PRO AMINOPEPTIDASE 1"/>
    <property type="match status" value="1"/>
</dbReference>
<dbReference type="InterPro" id="IPR050422">
    <property type="entry name" value="X-Pro_aminopeptidase_P"/>
</dbReference>
<dbReference type="SUPFAM" id="SSF55920">
    <property type="entry name" value="Creatinase/aminopeptidase"/>
    <property type="match status" value="1"/>
</dbReference>
<dbReference type="FunFam" id="3.90.230.10:FF:000007">
    <property type="entry name" value="Xaa-Pro aminopeptidase P"/>
    <property type="match status" value="1"/>
</dbReference>
<evidence type="ECO:0008006" key="12">
    <source>
        <dbReference type="Google" id="ProtNLM"/>
    </source>
</evidence>
<reference evidence="10" key="1">
    <citation type="submission" date="2022-08" db="EMBL/GenBank/DDBJ databases">
        <authorList>
            <person name="Gutierrez-Valencia J."/>
        </authorList>
    </citation>
    <scope>NUCLEOTIDE SEQUENCE</scope>
</reference>
<name>A0AAV0NPF7_9ROSI</name>
<keyword evidence="4" id="KW-0378">Hydrolase</keyword>
<dbReference type="FunFam" id="3.40.350.10:FF:000003">
    <property type="entry name" value="Xaa-pro aminopeptidase P"/>
    <property type="match status" value="1"/>
</dbReference>
<keyword evidence="3" id="KW-0479">Metal-binding</keyword>
<evidence type="ECO:0000313" key="11">
    <source>
        <dbReference type="Proteomes" id="UP001154282"/>
    </source>
</evidence>
<evidence type="ECO:0000256" key="1">
    <source>
        <dbReference type="ARBA" id="ARBA00001936"/>
    </source>
</evidence>
<evidence type="ECO:0000259" key="9">
    <source>
        <dbReference type="Pfam" id="PF16188"/>
    </source>
</evidence>
<evidence type="ECO:0000256" key="4">
    <source>
        <dbReference type="ARBA" id="ARBA00022801"/>
    </source>
</evidence>
<dbReference type="InterPro" id="IPR000994">
    <property type="entry name" value="Pept_M24"/>
</dbReference>
<dbReference type="Proteomes" id="UP001154282">
    <property type="component" value="Unassembled WGS sequence"/>
</dbReference>
<dbReference type="InterPro" id="IPR000587">
    <property type="entry name" value="Creatinase_N"/>
</dbReference>
<sequence>MQLLQSPAMRPLYLSYCFSSSRYLATITFSSSSNLLPKSILPTFRTNRGFNSTPSISRLSIRNCSSISAKPSSGLRRQKGSSDSSEPDDKKLRALRQLFSKPGIGIDAYVIPSQDAHQSEFIAECYMRRGFISGFTGSAGTAVVTKDKAALWTDGRYFLQAEKQLNSSWILMRAGNVGVPTASEWLNDVLAPGAKVAIDPVSNFVSNFDALNWLQQFLFSFDAAEELKDDIAKKNHELVYLYDVNLVDEIWKDSRPDPPNAPIRVHELKYAGVDVASKLSSLRSQLAGAGCSAIVVSMLDEIAWLLNLRGGDVPHSPVMYAYLVVTMDDSKLFVDSSKVTSQVLIHLKNAGVELRPYASILSEIESLAFKGTELWLDPSSINAAIVNTYKAACEKHLEGLGSEGTGKSKNREVSNCSSGQSWGPSGVYRASPISLAKAVKNASELEGMRNAHLRDAAALAQFWAWLEDVIHEGAKLTEVDVSDKLLEFRKKQDGFIDTSFDTISGSGANGAIIHYTPEPENCSIVDPKKLFLLDSGAQYIDGTTDITRTVHFGEPTAHEKECFTRVLQGHIALDEAVFPGTTVGFVLDAFARSFLWKIGLDYRHGTGHGVGAALNVHEGPQSISFRHGNTTPLQEGMIVSNEPGYYEDHAFGIRIENLLHVKEANTPYRFGGIRYLAFEKLTFVPIQNKMVEVSLLSNTEIDWLNDYHSQVWEKVSPLVEGSASQWLWDNTRPLVRQ</sequence>